<dbReference type="RefSeq" id="WP_011421071.1">
    <property type="nucleotide sequence ID" value="NC_007760.1"/>
</dbReference>
<dbReference type="HOGENOM" id="CLU_026126_7_3_7"/>
<evidence type="ECO:0000256" key="2">
    <source>
        <dbReference type="ARBA" id="ARBA00022448"/>
    </source>
</evidence>
<dbReference type="Proteomes" id="UP000001935">
    <property type="component" value="Chromosome"/>
</dbReference>
<dbReference type="AlphaFoldDB" id="Q2IJG1"/>
<evidence type="ECO:0000256" key="4">
    <source>
        <dbReference type="ARBA" id="ARBA00023157"/>
    </source>
</evidence>
<dbReference type="eggNOG" id="COG0695">
    <property type="taxonomic scope" value="Bacteria"/>
</dbReference>
<keyword evidence="2 6" id="KW-0813">Transport</keyword>
<dbReference type="KEGG" id="ade:Adeh_2019"/>
<dbReference type="GO" id="GO:0015038">
    <property type="term" value="F:glutathione disulfide oxidoreductase activity"/>
    <property type="evidence" value="ECO:0007669"/>
    <property type="project" value="UniProtKB-UniRule"/>
</dbReference>
<name>Q2IJG1_ANADE</name>
<feature type="domain" description="Glutaredoxin" evidence="7">
    <location>
        <begin position="6"/>
        <end position="63"/>
    </location>
</feature>
<dbReference type="PRINTS" id="PR00160">
    <property type="entry name" value="GLUTAREDOXIN"/>
</dbReference>
<accession>Q2IJG1</accession>
<dbReference type="Pfam" id="PF00462">
    <property type="entry name" value="Glutaredoxin"/>
    <property type="match status" value="1"/>
</dbReference>
<keyword evidence="4" id="KW-1015">Disulfide bond</keyword>
<dbReference type="PROSITE" id="PS00195">
    <property type="entry name" value="GLUTAREDOXIN_1"/>
    <property type="match status" value="1"/>
</dbReference>
<organism evidence="8 9">
    <name type="scientific">Anaeromyxobacter dehalogenans (strain 2CP-C)</name>
    <dbReference type="NCBI Taxonomy" id="290397"/>
    <lineage>
        <taxon>Bacteria</taxon>
        <taxon>Pseudomonadati</taxon>
        <taxon>Myxococcota</taxon>
        <taxon>Myxococcia</taxon>
        <taxon>Myxococcales</taxon>
        <taxon>Cystobacterineae</taxon>
        <taxon>Anaeromyxobacteraceae</taxon>
        <taxon>Anaeromyxobacter</taxon>
    </lineage>
</organism>
<dbReference type="PANTHER" id="PTHR45694">
    <property type="entry name" value="GLUTAREDOXIN 2"/>
    <property type="match status" value="1"/>
</dbReference>
<evidence type="ECO:0000256" key="1">
    <source>
        <dbReference type="ARBA" id="ARBA00007787"/>
    </source>
</evidence>
<sequence>MSAPKITVYTKQNCPYCVRAKRLLEKKGVAFEEISVEGRDELRTWLSEKTGQLTVPQIFAGERSLGGFSDLDALEQRGELDPILRGE</sequence>
<protein>
    <recommendedName>
        <fullName evidence="6">Glutaredoxin</fullName>
    </recommendedName>
</protein>
<dbReference type="PROSITE" id="PS51354">
    <property type="entry name" value="GLUTAREDOXIN_2"/>
    <property type="match status" value="1"/>
</dbReference>
<dbReference type="NCBIfam" id="TIGR02181">
    <property type="entry name" value="GRX_bact"/>
    <property type="match status" value="1"/>
</dbReference>
<evidence type="ECO:0000256" key="5">
    <source>
        <dbReference type="ARBA" id="ARBA00023284"/>
    </source>
</evidence>
<dbReference type="InterPro" id="IPR011767">
    <property type="entry name" value="GLR_AS"/>
</dbReference>
<dbReference type="InterPro" id="IPR014025">
    <property type="entry name" value="Glutaredoxin_subgr"/>
</dbReference>
<dbReference type="GO" id="GO:0045454">
    <property type="term" value="P:cell redox homeostasis"/>
    <property type="evidence" value="ECO:0007669"/>
    <property type="project" value="InterPro"/>
</dbReference>
<proteinExistence type="inferred from homology"/>
<dbReference type="CDD" id="cd03418">
    <property type="entry name" value="GRX_GRXb_1_3_like"/>
    <property type="match status" value="1"/>
</dbReference>
<keyword evidence="6" id="KW-0963">Cytoplasm</keyword>
<dbReference type="PANTHER" id="PTHR45694:SF18">
    <property type="entry name" value="GLUTAREDOXIN-1-RELATED"/>
    <property type="match status" value="1"/>
</dbReference>
<reference evidence="8 9" key="1">
    <citation type="submission" date="2006-01" db="EMBL/GenBank/DDBJ databases">
        <title>Complete sequence of Anaeromyxobacter dehalogenans 2CP-C.</title>
        <authorList>
            <consortium name="US DOE Joint Genome Institute"/>
            <person name="Copeland A."/>
            <person name="Lucas S."/>
            <person name="Lapidus A."/>
            <person name="Barry K."/>
            <person name="Detter J.C."/>
            <person name="Glavina T."/>
            <person name="Hammon N."/>
            <person name="Israni S."/>
            <person name="Pitluck S."/>
            <person name="Brettin T."/>
            <person name="Bruce D."/>
            <person name="Han C."/>
            <person name="Tapia R."/>
            <person name="Gilna P."/>
            <person name="Kiss H."/>
            <person name="Schmutz J."/>
            <person name="Larimer F."/>
            <person name="Land M."/>
            <person name="Kyrpides N."/>
            <person name="Anderson I."/>
            <person name="Sanford R.A."/>
            <person name="Ritalahti K.M."/>
            <person name="Thomas H.S."/>
            <person name="Kirby J.R."/>
            <person name="Zhulin I.B."/>
            <person name="Loeffler F.E."/>
            <person name="Richardson P."/>
        </authorList>
    </citation>
    <scope>NUCLEOTIDE SEQUENCE [LARGE SCALE GENOMIC DNA]</scope>
    <source>
        <strain evidence="8 9">2CP-C</strain>
    </source>
</reference>
<comment type="function">
    <text evidence="6">Has a glutathione-disulfide oxidoreductase activity in the presence of NADPH and glutathione reductase. Reduces low molecular weight disulfides and proteins.</text>
</comment>
<comment type="similarity">
    <text evidence="1 6">Belongs to the glutaredoxin family.</text>
</comment>
<evidence type="ECO:0000259" key="7">
    <source>
        <dbReference type="Pfam" id="PF00462"/>
    </source>
</evidence>
<keyword evidence="5 6" id="KW-0676">Redox-active center</keyword>
<dbReference type="OrthoDB" id="9814618at2"/>
<dbReference type="EMBL" id="CP000251">
    <property type="protein sequence ID" value="ABC81789.1"/>
    <property type="molecule type" value="Genomic_DNA"/>
</dbReference>
<dbReference type="InterPro" id="IPR002109">
    <property type="entry name" value="Glutaredoxin"/>
</dbReference>
<dbReference type="STRING" id="290397.Adeh_2019"/>
<evidence type="ECO:0000256" key="3">
    <source>
        <dbReference type="ARBA" id="ARBA00022982"/>
    </source>
</evidence>
<dbReference type="InterPro" id="IPR011900">
    <property type="entry name" value="GRX_bact"/>
</dbReference>
<gene>
    <name evidence="8" type="ordered locus">Adeh_2019</name>
</gene>
<dbReference type="GO" id="GO:0005737">
    <property type="term" value="C:cytoplasm"/>
    <property type="evidence" value="ECO:0007669"/>
    <property type="project" value="TreeGrafter"/>
</dbReference>
<dbReference type="InterPro" id="IPR036249">
    <property type="entry name" value="Thioredoxin-like_sf"/>
</dbReference>
<evidence type="ECO:0000313" key="8">
    <source>
        <dbReference type="EMBL" id="ABC81789.1"/>
    </source>
</evidence>
<evidence type="ECO:0000256" key="6">
    <source>
        <dbReference type="RuleBase" id="RU364065"/>
    </source>
</evidence>
<evidence type="ECO:0000313" key="9">
    <source>
        <dbReference type="Proteomes" id="UP000001935"/>
    </source>
</evidence>
<dbReference type="SUPFAM" id="SSF52833">
    <property type="entry name" value="Thioredoxin-like"/>
    <property type="match status" value="1"/>
</dbReference>
<keyword evidence="3 6" id="KW-0249">Electron transport</keyword>
<dbReference type="GO" id="GO:0034599">
    <property type="term" value="P:cellular response to oxidative stress"/>
    <property type="evidence" value="ECO:0007669"/>
    <property type="project" value="TreeGrafter"/>
</dbReference>
<dbReference type="Gene3D" id="3.40.30.10">
    <property type="entry name" value="Glutaredoxin"/>
    <property type="match status" value="1"/>
</dbReference>